<dbReference type="PANTHER" id="PTHR31672:SF13">
    <property type="entry name" value="F-BOX PROTEIN CPR30-LIKE"/>
    <property type="match status" value="1"/>
</dbReference>
<sequence length="251" mass="28797">MANQETPPQIAEQPSEQTEQLNNDATKMILMHAPAISLLRYQLVCKNWAAMIQEPQFKKDHFKRNDATNEPLRLLKEVEEVSSGVFCEKPMVVDVNLQHCKIWMPRDLGSDGQFVGSCNGLLCIEVKGEITVFNPITREVVYLTKATYIKGYVVVHTDFLFHSATGEYKVMLFYWNPTTTSCVVNLYTLCPNSSWRQVGEISCFPYNGGVNVEDTIYWPYMSDYDAIISFDLSKEKIEEQFSDMKDDMLQI</sequence>
<dbReference type="AlphaFoldDB" id="A0A833QK69"/>
<evidence type="ECO:0000259" key="2">
    <source>
        <dbReference type="Pfam" id="PF08268"/>
    </source>
</evidence>
<keyword evidence="4" id="KW-1185">Reference proteome</keyword>
<dbReference type="InterPro" id="IPR001810">
    <property type="entry name" value="F-box_dom"/>
</dbReference>
<evidence type="ECO:0000259" key="1">
    <source>
        <dbReference type="Pfam" id="PF00646"/>
    </source>
</evidence>
<accession>A0A833QK69</accession>
<dbReference type="SUPFAM" id="SSF81383">
    <property type="entry name" value="F-box domain"/>
    <property type="match status" value="1"/>
</dbReference>
<name>A0A833QK69_9POAL</name>
<dbReference type="InterPro" id="IPR036047">
    <property type="entry name" value="F-box-like_dom_sf"/>
</dbReference>
<dbReference type="Gene3D" id="1.20.1280.50">
    <property type="match status" value="1"/>
</dbReference>
<dbReference type="NCBIfam" id="TIGR01640">
    <property type="entry name" value="F_box_assoc_1"/>
    <property type="match status" value="1"/>
</dbReference>
<dbReference type="InterPro" id="IPR050796">
    <property type="entry name" value="SCF_F-box_component"/>
</dbReference>
<dbReference type="InterPro" id="IPR013187">
    <property type="entry name" value="F-box-assoc_dom_typ3"/>
</dbReference>
<dbReference type="Pfam" id="PF00646">
    <property type="entry name" value="F-box"/>
    <property type="match status" value="1"/>
</dbReference>
<protein>
    <submittedName>
        <fullName evidence="3">F-box/LRR-repeat/kelch-repeat protein</fullName>
    </submittedName>
</protein>
<dbReference type="Proteomes" id="UP000623129">
    <property type="component" value="Unassembled WGS sequence"/>
</dbReference>
<dbReference type="PANTHER" id="PTHR31672">
    <property type="entry name" value="BNACNNG10540D PROTEIN"/>
    <property type="match status" value="1"/>
</dbReference>
<evidence type="ECO:0000313" key="4">
    <source>
        <dbReference type="Proteomes" id="UP000623129"/>
    </source>
</evidence>
<proteinExistence type="predicted"/>
<feature type="domain" description="F-box" evidence="1">
    <location>
        <begin position="20"/>
        <end position="59"/>
    </location>
</feature>
<dbReference type="InterPro" id="IPR017451">
    <property type="entry name" value="F-box-assoc_interact_dom"/>
</dbReference>
<dbReference type="OrthoDB" id="591557at2759"/>
<dbReference type="EMBL" id="SWLB01000027">
    <property type="protein sequence ID" value="KAF3321413.1"/>
    <property type="molecule type" value="Genomic_DNA"/>
</dbReference>
<evidence type="ECO:0000313" key="3">
    <source>
        <dbReference type="EMBL" id="KAF3321413.1"/>
    </source>
</evidence>
<reference evidence="3" key="1">
    <citation type="submission" date="2020-01" db="EMBL/GenBank/DDBJ databases">
        <title>Genome sequence of Kobresia littledalei, the first chromosome-level genome in the family Cyperaceae.</title>
        <authorList>
            <person name="Qu G."/>
        </authorList>
    </citation>
    <scope>NUCLEOTIDE SEQUENCE</scope>
    <source>
        <strain evidence="3">C.B.Clarke</strain>
        <tissue evidence="3">Leaf</tissue>
    </source>
</reference>
<dbReference type="Pfam" id="PF08268">
    <property type="entry name" value="FBA_3"/>
    <property type="match status" value="1"/>
</dbReference>
<gene>
    <name evidence="3" type="ORF">FCM35_KLT14666</name>
</gene>
<organism evidence="3 4">
    <name type="scientific">Carex littledalei</name>
    <dbReference type="NCBI Taxonomy" id="544730"/>
    <lineage>
        <taxon>Eukaryota</taxon>
        <taxon>Viridiplantae</taxon>
        <taxon>Streptophyta</taxon>
        <taxon>Embryophyta</taxon>
        <taxon>Tracheophyta</taxon>
        <taxon>Spermatophyta</taxon>
        <taxon>Magnoliopsida</taxon>
        <taxon>Liliopsida</taxon>
        <taxon>Poales</taxon>
        <taxon>Cyperaceae</taxon>
        <taxon>Cyperoideae</taxon>
        <taxon>Cariceae</taxon>
        <taxon>Carex</taxon>
        <taxon>Carex subgen. Euthyceras</taxon>
    </lineage>
</organism>
<feature type="domain" description="F-box associated beta-propeller type 3" evidence="2">
    <location>
        <begin position="96"/>
        <end position="237"/>
    </location>
</feature>
<comment type="caution">
    <text evidence="3">The sequence shown here is derived from an EMBL/GenBank/DDBJ whole genome shotgun (WGS) entry which is preliminary data.</text>
</comment>